<dbReference type="FunFam" id="3.20.20.450:FF:000001">
    <property type="entry name" value="Cyclic di-GMP phosphodiesterase yahA"/>
    <property type="match status" value="1"/>
</dbReference>
<feature type="region of interest" description="Disordered" evidence="1">
    <location>
        <begin position="1"/>
        <end position="27"/>
    </location>
</feature>
<dbReference type="InterPro" id="IPR003018">
    <property type="entry name" value="GAF"/>
</dbReference>
<feature type="domain" description="PAS" evidence="2">
    <location>
        <begin position="204"/>
        <end position="259"/>
    </location>
</feature>
<dbReference type="SMART" id="SM00065">
    <property type="entry name" value="GAF"/>
    <property type="match status" value="1"/>
</dbReference>
<dbReference type="InterPro" id="IPR029787">
    <property type="entry name" value="Nucleotide_cyclase"/>
</dbReference>
<evidence type="ECO:0000313" key="6">
    <source>
        <dbReference type="EMBL" id="MBB6073955.1"/>
    </source>
</evidence>
<evidence type="ECO:0000313" key="7">
    <source>
        <dbReference type="Proteomes" id="UP000582837"/>
    </source>
</evidence>
<dbReference type="Pfam" id="PF13426">
    <property type="entry name" value="PAS_9"/>
    <property type="match status" value="1"/>
</dbReference>
<dbReference type="CDD" id="cd01949">
    <property type="entry name" value="GGDEF"/>
    <property type="match status" value="1"/>
</dbReference>
<organism evidence="6 7">
    <name type="scientific">Longimicrobium terrae</name>
    <dbReference type="NCBI Taxonomy" id="1639882"/>
    <lineage>
        <taxon>Bacteria</taxon>
        <taxon>Pseudomonadati</taxon>
        <taxon>Gemmatimonadota</taxon>
        <taxon>Longimicrobiia</taxon>
        <taxon>Longimicrobiales</taxon>
        <taxon>Longimicrobiaceae</taxon>
        <taxon>Longimicrobium</taxon>
    </lineage>
</organism>
<dbReference type="PROSITE" id="PS50113">
    <property type="entry name" value="PAC"/>
    <property type="match status" value="1"/>
</dbReference>
<dbReference type="SUPFAM" id="SSF55785">
    <property type="entry name" value="PYP-like sensor domain (PAS domain)"/>
    <property type="match status" value="1"/>
</dbReference>
<dbReference type="CDD" id="cd01948">
    <property type="entry name" value="EAL"/>
    <property type="match status" value="1"/>
</dbReference>
<dbReference type="Pfam" id="PF00563">
    <property type="entry name" value="EAL"/>
    <property type="match status" value="1"/>
</dbReference>
<dbReference type="PANTHER" id="PTHR44757:SF2">
    <property type="entry name" value="BIOFILM ARCHITECTURE MAINTENANCE PROTEIN MBAA"/>
    <property type="match status" value="1"/>
</dbReference>
<dbReference type="InterPro" id="IPR000700">
    <property type="entry name" value="PAS-assoc_C"/>
</dbReference>
<proteinExistence type="predicted"/>
<name>A0A841H6P2_9BACT</name>
<sequence length="756" mass="81598">MDSPARPGARDPRGARTATLPATASSVMLPHAPGAPRFAALLSADTPDDGFRRLATFAARLLSVPVSVVSLVDGRAPLAAGSPGEEWRARREAPLSRSLCGVAVHGGAPLLLEDARLHPAVLADPGVWLGEVGYAGVPFAGADGRIAGALCVADGRPRAWTAEEADLLSSLAGFATLLLSAEDGPSAVDQAIAAATRSARSGVSLRMLKKAVETMQVGVTITGVNGRILYSNPADARMHGYTSEELVGRSARIFAPAEHARPLRPETLPDVSSWSREAVNVRKDGTTFPVMLRSDVVRDAAGRPVALVTCCEDLTHRKQLEHELLRNAFYDPVTGFPNRGLLTHRLELAVEHALRGPRGFALLAIELDRIQLVGDTLGRAGVEDLLRAAAERLRECVPPEAMIAHVGPDQFAVLIDEVVGMKEATHVAKCVRGTLAEPFSLGGRDVYTGASIGIVMGGSEYRRPEDALRDAGMAMMRAREAGDGQYQVFDPAMHAEAMARLQLETDLRRALERDELRVFYQPIVRLDTGRIAGFEALARWEHPERGLIMPDDFVPLAEETGLIVPIGLWVLDEACDTLRRWQARPGGAELRMAVNLSARQFTARNLVQRVEAALRRTGIAPHTLELEITESVILHNTAAVMDTLARLKRLGVQLHIDDFGTGYSSLSYLHRLPMDALKIDRSFVAGGEGGGSLQMVRTIVAMAHALGVAVVTEGIESPELLAELRTLRCEYGQGYFFSRPVPADQIEALFDTEPSW</sequence>
<evidence type="ECO:0000259" key="5">
    <source>
        <dbReference type="PROSITE" id="PS50887"/>
    </source>
</evidence>
<dbReference type="SUPFAM" id="SSF141868">
    <property type="entry name" value="EAL domain-like"/>
    <property type="match status" value="1"/>
</dbReference>
<dbReference type="InterPro" id="IPR043128">
    <property type="entry name" value="Rev_trsase/Diguanyl_cyclase"/>
</dbReference>
<dbReference type="InterPro" id="IPR029016">
    <property type="entry name" value="GAF-like_dom_sf"/>
</dbReference>
<dbReference type="InterPro" id="IPR001633">
    <property type="entry name" value="EAL_dom"/>
</dbReference>
<dbReference type="PROSITE" id="PS50112">
    <property type="entry name" value="PAS"/>
    <property type="match status" value="1"/>
</dbReference>
<dbReference type="NCBIfam" id="TIGR00254">
    <property type="entry name" value="GGDEF"/>
    <property type="match status" value="1"/>
</dbReference>
<protein>
    <submittedName>
        <fullName evidence="6">PAS domain S-box-containing protein/diguanylate cyclase (GGDEF)-like protein</fullName>
    </submittedName>
</protein>
<dbReference type="InterPro" id="IPR035965">
    <property type="entry name" value="PAS-like_dom_sf"/>
</dbReference>
<dbReference type="NCBIfam" id="TIGR00229">
    <property type="entry name" value="sensory_box"/>
    <property type="match status" value="1"/>
</dbReference>
<dbReference type="SMART" id="SM00091">
    <property type="entry name" value="PAS"/>
    <property type="match status" value="1"/>
</dbReference>
<evidence type="ECO:0000259" key="4">
    <source>
        <dbReference type="PROSITE" id="PS50883"/>
    </source>
</evidence>
<dbReference type="InterPro" id="IPR000160">
    <property type="entry name" value="GGDEF_dom"/>
</dbReference>
<dbReference type="Proteomes" id="UP000582837">
    <property type="component" value="Unassembled WGS sequence"/>
</dbReference>
<reference evidence="6 7" key="1">
    <citation type="submission" date="2020-08" db="EMBL/GenBank/DDBJ databases">
        <title>Genomic Encyclopedia of Type Strains, Phase IV (KMG-IV): sequencing the most valuable type-strain genomes for metagenomic binning, comparative biology and taxonomic classification.</title>
        <authorList>
            <person name="Goeker M."/>
        </authorList>
    </citation>
    <scope>NUCLEOTIDE SEQUENCE [LARGE SCALE GENOMIC DNA]</scope>
    <source>
        <strain evidence="6 7">DSM 29007</strain>
    </source>
</reference>
<dbReference type="PROSITE" id="PS50883">
    <property type="entry name" value="EAL"/>
    <property type="match status" value="1"/>
</dbReference>
<dbReference type="SUPFAM" id="SSF55073">
    <property type="entry name" value="Nucleotide cyclase"/>
    <property type="match status" value="1"/>
</dbReference>
<dbReference type="CDD" id="cd00130">
    <property type="entry name" value="PAS"/>
    <property type="match status" value="1"/>
</dbReference>
<dbReference type="PANTHER" id="PTHR44757">
    <property type="entry name" value="DIGUANYLATE CYCLASE DGCP"/>
    <property type="match status" value="1"/>
</dbReference>
<feature type="domain" description="PAC" evidence="3">
    <location>
        <begin position="274"/>
        <end position="326"/>
    </location>
</feature>
<comment type="caution">
    <text evidence="6">The sequence shown here is derived from an EMBL/GenBank/DDBJ whole genome shotgun (WGS) entry which is preliminary data.</text>
</comment>
<dbReference type="AlphaFoldDB" id="A0A841H6P2"/>
<dbReference type="Pfam" id="PF00990">
    <property type="entry name" value="GGDEF"/>
    <property type="match status" value="1"/>
</dbReference>
<dbReference type="SUPFAM" id="SSF55781">
    <property type="entry name" value="GAF domain-like"/>
    <property type="match status" value="1"/>
</dbReference>
<dbReference type="Gene3D" id="3.30.450.20">
    <property type="entry name" value="PAS domain"/>
    <property type="match status" value="1"/>
</dbReference>
<dbReference type="Pfam" id="PF13185">
    <property type="entry name" value="GAF_2"/>
    <property type="match status" value="1"/>
</dbReference>
<evidence type="ECO:0000259" key="3">
    <source>
        <dbReference type="PROSITE" id="PS50113"/>
    </source>
</evidence>
<dbReference type="Gene3D" id="3.20.20.450">
    <property type="entry name" value="EAL domain"/>
    <property type="match status" value="1"/>
</dbReference>
<dbReference type="SMART" id="SM00052">
    <property type="entry name" value="EAL"/>
    <property type="match status" value="1"/>
</dbReference>
<keyword evidence="7" id="KW-1185">Reference proteome</keyword>
<feature type="domain" description="GGDEF" evidence="5">
    <location>
        <begin position="358"/>
        <end position="491"/>
    </location>
</feature>
<dbReference type="Gene3D" id="3.30.450.40">
    <property type="match status" value="1"/>
</dbReference>
<evidence type="ECO:0000256" key="1">
    <source>
        <dbReference type="SAM" id="MobiDB-lite"/>
    </source>
</evidence>
<gene>
    <name evidence="6" type="ORF">HNQ61_005636</name>
</gene>
<dbReference type="InterPro" id="IPR035919">
    <property type="entry name" value="EAL_sf"/>
</dbReference>
<dbReference type="Gene3D" id="3.30.70.270">
    <property type="match status" value="1"/>
</dbReference>
<dbReference type="InterPro" id="IPR000014">
    <property type="entry name" value="PAS"/>
</dbReference>
<dbReference type="PROSITE" id="PS50887">
    <property type="entry name" value="GGDEF"/>
    <property type="match status" value="1"/>
</dbReference>
<dbReference type="InterPro" id="IPR052155">
    <property type="entry name" value="Biofilm_reg_signaling"/>
</dbReference>
<feature type="domain" description="EAL" evidence="4">
    <location>
        <begin position="500"/>
        <end position="754"/>
    </location>
</feature>
<evidence type="ECO:0000259" key="2">
    <source>
        <dbReference type="PROSITE" id="PS50112"/>
    </source>
</evidence>
<dbReference type="SMART" id="SM00267">
    <property type="entry name" value="GGDEF"/>
    <property type="match status" value="1"/>
</dbReference>
<accession>A0A841H6P2</accession>
<dbReference type="EMBL" id="JACHIA010000034">
    <property type="protein sequence ID" value="MBB6073955.1"/>
    <property type="molecule type" value="Genomic_DNA"/>
</dbReference>
<dbReference type="RefSeq" id="WP_170033632.1">
    <property type="nucleotide sequence ID" value="NZ_JABDTL010000001.1"/>
</dbReference>